<sequence length="314" mass="34797">MDNYIFDLDENVTRTPVSYKNRFGITIAADLYLSKDFDDSRQHPAIMIGPPYSGVKEQGPGIYAQNLAKRGFVALAFDPSYNGYSAGEPRHVSSPDIFVEDFSAAVDYLGTRDFVDRERIGGIGLCGSGGFLLSAAQVDRRIKAVATAAMVDISRMASKGPLDSLTEEERNAYLDTLAQQRYDDFLNGTPVLGPRGAPIGFDENTDPVGREFGEFYSTPRGYHPNSITQFTLTSSMSFMNFPLLTHIKSISPRPILFITGEDAFSRYFSEDAYKEAAEPKELHLVPGGNHVDLYDRTDAIPFDKLEEFFTKSLA</sequence>
<proteinExistence type="predicted"/>
<evidence type="ECO:0000259" key="1">
    <source>
        <dbReference type="Pfam" id="PF12697"/>
    </source>
</evidence>
<accession>A0ABV1VWX8</accession>
<feature type="domain" description="AB hydrolase-1" evidence="1">
    <location>
        <begin position="66"/>
        <end position="298"/>
    </location>
</feature>
<protein>
    <submittedName>
        <fullName evidence="2">Alpha/beta hydrolase</fullName>
    </submittedName>
</protein>
<name>A0ABV1VWX8_9ACTN</name>
<keyword evidence="2" id="KW-0378">Hydrolase</keyword>
<dbReference type="GO" id="GO:0016787">
    <property type="term" value="F:hydrolase activity"/>
    <property type="evidence" value="ECO:0007669"/>
    <property type="project" value="UniProtKB-KW"/>
</dbReference>
<evidence type="ECO:0000313" key="2">
    <source>
        <dbReference type="EMBL" id="MER6976435.1"/>
    </source>
</evidence>
<dbReference type="Pfam" id="PF12697">
    <property type="entry name" value="Abhydrolase_6"/>
    <property type="match status" value="1"/>
</dbReference>
<dbReference type="SUPFAM" id="SSF53474">
    <property type="entry name" value="alpha/beta-Hydrolases"/>
    <property type="match status" value="1"/>
</dbReference>
<dbReference type="InterPro" id="IPR000073">
    <property type="entry name" value="AB_hydrolase_1"/>
</dbReference>
<organism evidence="2 3">
    <name type="scientific">Streptomyces carpinensis</name>
    <dbReference type="NCBI Taxonomy" id="66369"/>
    <lineage>
        <taxon>Bacteria</taxon>
        <taxon>Bacillati</taxon>
        <taxon>Actinomycetota</taxon>
        <taxon>Actinomycetes</taxon>
        <taxon>Kitasatosporales</taxon>
        <taxon>Streptomycetaceae</taxon>
        <taxon>Streptomyces</taxon>
    </lineage>
</organism>
<dbReference type="InterPro" id="IPR051411">
    <property type="entry name" value="Polyketide_trans_af380"/>
</dbReference>
<dbReference type="Gene3D" id="3.40.50.1820">
    <property type="entry name" value="alpha/beta hydrolase"/>
    <property type="match status" value="1"/>
</dbReference>
<keyword evidence="3" id="KW-1185">Reference proteome</keyword>
<comment type="caution">
    <text evidence="2">The sequence shown here is derived from an EMBL/GenBank/DDBJ whole genome shotgun (WGS) entry which is preliminary data.</text>
</comment>
<gene>
    <name evidence="2" type="ORF">ABT317_05140</name>
</gene>
<dbReference type="Proteomes" id="UP001458415">
    <property type="component" value="Unassembled WGS sequence"/>
</dbReference>
<dbReference type="Gene3D" id="1.10.10.800">
    <property type="match status" value="1"/>
</dbReference>
<reference evidence="2 3" key="1">
    <citation type="submission" date="2024-06" db="EMBL/GenBank/DDBJ databases">
        <title>The Natural Products Discovery Center: Release of the First 8490 Sequenced Strains for Exploring Actinobacteria Biosynthetic Diversity.</title>
        <authorList>
            <person name="Kalkreuter E."/>
            <person name="Kautsar S.A."/>
            <person name="Yang D."/>
            <person name="Bader C.D."/>
            <person name="Teijaro C.N."/>
            <person name="Fluegel L."/>
            <person name="Davis C.M."/>
            <person name="Simpson J.R."/>
            <person name="Lauterbach L."/>
            <person name="Steele A.D."/>
            <person name="Gui C."/>
            <person name="Meng S."/>
            <person name="Li G."/>
            <person name="Viehrig K."/>
            <person name="Ye F."/>
            <person name="Su P."/>
            <person name="Kiefer A.F."/>
            <person name="Nichols A."/>
            <person name="Cepeda A.J."/>
            <person name="Yan W."/>
            <person name="Fan B."/>
            <person name="Jiang Y."/>
            <person name="Adhikari A."/>
            <person name="Zheng C.-J."/>
            <person name="Schuster L."/>
            <person name="Cowan T.M."/>
            <person name="Smanski M.J."/>
            <person name="Chevrette M.G."/>
            <person name="De Carvalho L.P.S."/>
            <person name="Shen B."/>
        </authorList>
    </citation>
    <scope>NUCLEOTIDE SEQUENCE [LARGE SCALE GENOMIC DNA]</scope>
    <source>
        <strain evidence="2 3">NPDC000634</strain>
    </source>
</reference>
<dbReference type="EMBL" id="JBEPCU010000043">
    <property type="protein sequence ID" value="MER6976435.1"/>
    <property type="molecule type" value="Genomic_DNA"/>
</dbReference>
<dbReference type="PANTHER" id="PTHR47751">
    <property type="entry name" value="SUPERFAMILY HYDROLASE, PUTATIVE (AFU_ORTHOLOGUE AFUA_2G16580)-RELATED"/>
    <property type="match status" value="1"/>
</dbReference>
<dbReference type="PANTHER" id="PTHR47751:SF1">
    <property type="entry name" value="SUPERFAMILY HYDROLASE, PUTATIVE (AFU_ORTHOLOGUE AFUA_2G16580)-RELATED"/>
    <property type="match status" value="1"/>
</dbReference>
<dbReference type="InterPro" id="IPR029058">
    <property type="entry name" value="AB_hydrolase_fold"/>
</dbReference>
<evidence type="ECO:0000313" key="3">
    <source>
        <dbReference type="Proteomes" id="UP001458415"/>
    </source>
</evidence>